<keyword evidence="3 4" id="KW-0749">Sporulation</keyword>
<dbReference type="NCBIfam" id="TIGR02861">
    <property type="entry name" value="SASP_H"/>
    <property type="match status" value="1"/>
</dbReference>
<dbReference type="Proteomes" id="UP001236723">
    <property type="component" value="Unassembled WGS sequence"/>
</dbReference>
<evidence type="ECO:0000313" key="5">
    <source>
        <dbReference type="EMBL" id="MDQ0351456.1"/>
    </source>
</evidence>
<sequence>MDRLRAQQIAESPEMKNVQYNGQNVYIQHVNDNGTAHCYFLNDLENEFDVQLSNLREKI</sequence>
<proteinExistence type="evidence at transcript level"/>
<accession>A0ABU0DSN4</accession>
<dbReference type="InterPro" id="IPR012610">
    <property type="entry name" value="SASP_SspH"/>
</dbReference>
<dbReference type="RefSeq" id="WP_307067199.1">
    <property type="nucleotide sequence ID" value="NZ_JAUSUP010000002.1"/>
</dbReference>
<comment type="caution">
    <text evidence="5">The sequence shown here is derived from an EMBL/GenBank/DDBJ whole genome shotgun (WGS) entry which is preliminary data.</text>
</comment>
<evidence type="ECO:0000256" key="1">
    <source>
        <dbReference type="ARBA" id="ARBA00004288"/>
    </source>
</evidence>
<dbReference type="HAMAP" id="MF_00667">
    <property type="entry name" value="SspH"/>
    <property type="match status" value="1"/>
</dbReference>
<keyword evidence="6" id="KW-1185">Reference proteome</keyword>
<organism evidence="5 6">
    <name type="scientific">Alkalibacillus filiformis</name>
    <dbReference type="NCBI Taxonomy" id="200990"/>
    <lineage>
        <taxon>Bacteria</taxon>
        <taxon>Bacillati</taxon>
        <taxon>Bacillota</taxon>
        <taxon>Bacilli</taxon>
        <taxon>Bacillales</taxon>
        <taxon>Bacillaceae</taxon>
        <taxon>Alkalibacillus</taxon>
    </lineage>
</organism>
<evidence type="ECO:0000256" key="4">
    <source>
        <dbReference type="HAMAP-Rule" id="MF_00667"/>
    </source>
</evidence>
<evidence type="ECO:0000313" key="6">
    <source>
        <dbReference type="Proteomes" id="UP001236723"/>
    </source>
</evidence>
<reference evidence="5 6" key="1">
    <citation type="submission" date="2023-07" db="EMBL/GenBank/DDBJ databases">
        <title>Genomic Encyclopedia of Type Strains, Phase IV (KMG-IV): sequencing the most valuable type-strain genomes for metagenomic binning, comparative biology and taxonomic classification.</title>
        <authorList>
            <person name="Goeker M."/>
        </authorList>
    </citation>
    <scope>NUCLEOTIDE SEQUENCE [LARGE SCALE GENOMIC DNA]</scope>
    <source>
        <strain evidence="5 6">DSM 15448</strain>
    </source>
</reference>
<protein>
    <recommendedName>
        <fullName evidence="4">Small, acid-soluble spore protein H</fullName>
        <shortName evidence="4">SASP H</shortName>
    </recommendedName>
</protein>
<gene>
    <name evidence="4" type="primary">sspH</name>
    <name evidence="5" type="ORF">J2R98_001270</name>
</gene>
<comment type="similarity">
    <text evidence="2 4">Belongs to the SspH family.</text>
</comment>
<name>A0ABU0DSN4_9BACI</name>
<comment type="induction">
    <text evidence="4">Expressed only in the forespore compartment of sporulating cells.</text>
</comment>
<dbReference type="Pfam" id="PF08141">
    <property type="entry name" value="SspH"/>
    <property type="match status" value="1"/>
</dbReference>
<evidence type="ECO:0000256" key="2">
    <source>
        <dbReference type="ARBA" id="ARBA00006573"/>
    </source>
</evidence>
<evidence type="ECO:0000256" key="3">
    <source>
        <dbReference type="ARBA" id="ARBA00022969"/>
    </source>
</evidence>
<dbReference type="EMBL" id="JAUSUP010000002">
    <property type="protein sequence ID" value="MDQ0351456.1"/>
    <property type="molecule type" value="Genomic_DNA"/>
</dbReference>
<comment type="subcellular location">
    <subcellularLocation>
        <location evidence="1 4">Spore core</location>
    </subcellularLocation>
</comment>